<protein>
    <submittedName>
        <fullName evidence="2">Uncharacterized protein</fullName>
    </submittedName>
</protein>
<proteinExistence type="predicted"/>
<accession>A0A511HEM8</accession>
<feature type="region of interest" description="Disordered" evidence="1">
    <location>
        <begin position="1"/>
        <end position="22"/>
    </location>
</feature>
<organism evidence="2 3">
    <name type="scientific">Myxococcus virescens</name>
    <dbReference type="NCBI Taxonomy" id="83456"/>
    <lineage>
        <taxon>Bacteria</taxon>
        <taxon>Pseudomonadati</taxon>
        <taxon>Myxococcota</taxon>
        <taxon>Myxococcia</taxon>
        <taxon>Myxococcales</taxon>
        <taxon>Cystobacterineae</taxon>
        <taxon>Myxococcaceae</taxon>
        <taxon>Myxococcus</taxon>
    </lineage>
</organism>
<evidence type="ECO:0000313" key="3">
    <source>
        <dbReference type="Proteomes" id="UP000321224"/>
    </source>
</evidence>
<evidence type="ECO:0000256" key="1">
    <source>
        <dbReference type="SAM" id="MobiDB-lite"/>
    </source>
</evidence>
<name>A0A511HEM8_9BACT</name>
<reference evidence="2 3" key="1">
    <citation type="submission" date="2019-07" db="EMBL/GenBank/DDBJ databases">
        <title>Whole genome shotgun sequence of Myxococcus virescens NBRC 100334.</title>
        <authorList>
            <person name="Hosoyama A."/>
            <person name="Uohara A."/>
            <person name="Ohji S."/>
            <person name="Ichikawa N."/>
        </authorList>
    </citation>
    <scope>NUCLEOTIDE SEQUENCE [LARGE SCALE GENOMIC DNA]</scope>
    <source>
        <strain evidence="2 3">NBRC 100334</strain>
    </source>
</reference>
<dbReference type="Proteomes" id="UP000321224">
    <property type="component" value="Unassembled WGS sequence"/>
</dbReference>
<dbReference type="AlphaFoldDB" id="A0A511HEM8"/>
<feature type="compositionally biased region" description="Pro residues" evidence="1">
    <location>
        <begin position="1"/>
        <end position="12"/>
    </location>
</feature>
<gene>
    <name evidence="2" type="ORF">MVI01_37860</name>
</gene>
<evidence type="ECO:0000313" key="2">
    <source>
        <dbReference type="EMBL" id="GEL72002.1"/>
    </source>
</evidence>
<comment type="caution">
    <text evidence="2">The sequence shown here is derived from an EMBL/GenBank/DDBJ whole genome shotgun (WGS) entry which is preliminary data.</text>
</comment>
<sequence length="531" mass="59746">MAYRPPARPLNPPEAMRAHSPGGFVTSIGERLSSVSAPKVRTVADLSSARAFVDLLGSVIPAQRAAPVAAARHYNIESLGPSNAMQQAAHAREVLPSLLGLLTDERMARCIDEAYREIFQGDRWPRGPERTKWLGFARELRANAPQITAEQVRAAIANELRLERDGLDVATVENIDLYISGAIGWVTWCYEGASRNATEEEMHHWRAFAAEKKRENPDIQPDALKYAIIDAVRAKVMKMDSTSPENVDKFIDDAVKWVTLCYQGKERHASPAEMAYWRVFAAEKLREDPEMSPVALKYAITDTLRAKMTGTDSASPANIERFIEDAIGWVSKCYEGKTRHASPAEMAHWRAFATAKLAENPKMTPEELRHAITDAIRAQALGMDTLSPANIDGFIMEAIGWVSLCYLGASRAPTDEEMQSWRAFSAEKRRENPDITPEELKYAIRDAVRNELTGMSKPAALNIERFIREAYEFMFHAYRGMPANMKREPTPRELHEWQQFARARLREEPKLSSEELNSYLLDSLRTALANQ</sequence>
<dbReference type="EMBL" id="BJVY01000021">
    <property type="protein sequence ID" value="GEL72002.1"/>
    <property type="molecule type" value="Genomic_DNA"/>
</dbReference>